<feature type="compositionally biased region" description="Basic residues" evidence="5">
    <location>
        <begin position="406"/>
        <end position="415"/>
    </location>
</feature>
<feature type="compositionally biased region" description="Basic residues" evidence="5">
    <location>
        <begin position="317"/>
        <end position="326"/>
    </location>
</feature>
<dbReference type="InterPro" id="IPR013083">
    <property type="entry name" value="Znf_RING/FYVE/PHD"/>
</dbReference>
<keyword evidence="3" id="KW-0862">Zinc</keyword>
<dbReference type="Pfam" id="PF13639">
    <property type="entry name" value="zf-RING_2"/>
    <property type="match status" value="1"/>
</dbReference>
<comment type="caution">
    <text evidence="8">The sequence shown here is derived from an EMBL/GenBank/DDBJ whole genome shotgun (WGS) entry which is preliminary data.</text>
</comment>
<dbReference type="InterPro" id="IPR011011">
    <property type="entry name" value="Znf_FYVE_PHD"/>
</dbReference>
<dbReference type="PANTHER" id="PTHR47177:SF3">
    <property type="entry name" value="F18C1.6 PROTEIN"/>
    <property type="match status" value="1"/>
</dbReference>
<dbReference type="PROSITE" id="PS00518">
    <property type="entry name" value="ZF_RING_1"/>
    <property type="match status" value="1"/>
</dbReference>
<feature type="compositionally biased region" description="Basic and acidic residues" evidence="5">
    <location>
        <begin position="452"/>
        <end position="463"/>
    </location>
</feature>
<feature type="compositionally biased region" description="Basic residues" evidence="5">
    <location>
        <begin position="193"/>
        <end position="238"/>
    </location>
</feature>
<evidence type="ECO:0000313" key="9">
    <source>
        <dbReference type="Proteomes" id="UP001231189"/>
    </source>
</evidence>
<keyword evidence="2 4" id="KW-0863">Zinc-finger</keyword>
<feature type="compositionally biased region" description="Acidic residues" evidence="5">
    <location>
        <begin position="139"/>
        <end position="177"/>
    </location>
</feature>
<feature type="compositionally biased region" description="Acidic residues" evidence="5">
    <location>
        <begin position="244"/>
        <end position="260"/>
    </location>
</feature>
<feature type="region of interest" description="Disordered" evidence="5">
    <location>
        <begin position="1"/>
        <end position="266"/>
    </location>
</feature>
<feature type="domain" description="PHD-type" evidence="6">
    <location>
        <begin position="653"/>
        <end position="702"/>
    </location>
</feature>
<feature type="compositionally biased region" description="Basic and acidic residues" evidence="5">
    <location>
        <begin position="424"/>
        <end position="435"/>
    </location>
</feature>
<dbReference type="CDD" id="cd16574">
    <property type="entry name" value="RING-HC_Topors"/>
    <property type="match status" value="1"/>
</dbReference>
<keyword evidence="9" id="KW-1185">Reference proteome</keyword>
<accession>A0AAD8SEN7</accession>
<dbReference type="InterPro" id="IPR019787">
    <property type="entry name" value="Znf_PHD-finger"/>
</dbReference>
<dbReference type="PROSITE" id="PS50089">
    <property type="entry name" value="ZF_RING_2"/>
    <property type="match status" value="1"/>
</dbReference>
<evidence type="ECO:0000256" key="4">
    <source>
        <dbReference type="PROSITE-ProRule" id="PRU00175"/>
    </source>
</evidence>
<feature type="compositionally biased region" description="Basic and acidic residues" evidence="5">
    <location>
        <begin position="336"/>
        <end position="352"/>
    </location>
</feature>
<evidence type="ECO:0000259" key="7">
    <source>
        <dbReference type="PROSITE" id="PS50089"/>
    </source>
</evidence>
<feature type="domain" description="RING-type" evidence="7">
    <location>
        <begin position="563"/>
        <end position="605"/>
    </location>
</feature>
<dbReference type="Proteomes" id="UP001231189">
    <property type="component" value="Unassembled WGS sequence"/>
</dbReference>
<feature type="compositionally biased region" description="Polar residues" evidence="5">
    <location>
        <begin position="873"/>
        <end position="894"/>
    </location>
</feature>
<sequence length="894" mass="100240">MGTGRRRRTLEGDDSDEEYLVEDDEEELCASSAAEEGGGSDAEYQVEDEEEEETPRPVKGGGRAGKRKSNPAAARSRRRHRYEDDDDYSEEEVEEDDEIGEKYQEDLNDEEEEPRLNGECGGRGQAPVSERSNRRRQEEDVDFDPDLDEGEEDRDMDFDPELEGDEEEGEDDEEEEFNLSRTRKTQQRITNTVRRRIPASKKRRGTKRSRSSSKGSKRKARPAKPRKATPATRRRRKRPAVERYEDDDDDDFIVEDDDQVEVSRNPLKKARFGRQDRPVPVAEADIWPAVDSDTSDFEFGTSDEDAEDPVAEPVRVAARKGRRKKGAGSSSGSEFHVSDEELRGVGEGEVERKKRALILQQSDSDSEYHVSDTQLEASRETAIKKSVYSSDSELNLSDKESGHVRKEAKKKKKRVFVSGSSSESEFHVSDKELGHAKKKKNRVFVSGSSSESEFHVSDKELGHAKKKKNRAFVSGSSSESEFHASDKDLGCVREGEAKRKKRVFVSGSCSDSECHASDKDSRDKPLEAQPTLPVSVRRITLARNGEHKGKEKKEAVDAGKQTCGICFSEDQGMTPQGMLNCCSHYFCFPCIMEWSKVESKCPLCKRRFTTITKASKVDLGLELKKTVIRVEERDQVYQPTEEEIRRWLDPYENLVCIECNQGGEDSLMLLCDICDSSAHTYCVGLGREVPEGNWYCGGCRLAGEGPSYPRSLTNSNSAQLASTTPIGIFERSPSINSWQAFQGFDLNASPREISRQNHPAESRASIADVSTPSGGRLATLSRRRGWMRILLNRHRPSDGLDLGHNGVQNSDGAARAEPDRMNFFASSDSNSLQHSGYVSRIEQNHINLHAPLEANSSQLLLDDIRDQHHFSPSVHTPRNSTPCISVDGNSFPTN</sequence>
<feature type="region of interest" description="Disordered" evidence="5">
    <location>
        <begin position="871"/>
        <end position="894"/>
    </location>
</feature>
<feature type="compositionally biased region" description="Basic residues" evidence="5">
    <location>
        <begin position="64"/>
        <end position="80"/>
    </location>
</feature>
<gene>
    <name evidence="8" type="ORF">QYE76_068545</name>
</gene>
<dbReference type="GO" id="GO:0008270">
    <property type="term" value="F:zinc ion binding"/>
    <property type="evidence" value="ECO:0007669"/>
    <property type="project" value="UniProtKB-KW"/>
</dbReference>
<dbReference type="SUPFAM" id="SSF57850">
    <property type="entry name" value="RING/U-box"/>
    <property type="match status" value="1"/>
</dbReference>
<feature type="compositionally biased region" description="Basic and acidic residues" evidence="5">
    <location>
        <begin position="512"/>
        <end position="526"/>
    </location>
</feature>
<dbReference type="InterPro" id="IPR058746">
    <property type="entry name" value="Znf_RING-type_Topors"/>
</dbReference>
<keyword evidence="1" id="KW-0479">Metal-binding</keyword>
<dbReference type="InterPro" id="IPR001965">
    <property type="entry name" value="Znf_PHD"/>
</dbReference>
<dbReference type="Gene3D" id="3.30.40.10">
    <property type="entry name" value="Zinc/RING finger domain, C3HC4 (zinc finger)"/>
    <property type="match status" value="2"/>
</dbReference>
<evidence type="ECO:0000256" key="1">
    <source>
        <dbReference type="ARBA" id="ARBA00022723"/>
    </source>
</evidence>
<evidence type="ECO:0000259" key="6">
    <source>
        <dbReference type="PROSITE" id="PS50016"/>
    </source>
</evidence>
<feature type="region of interest" description="Disordered" evidence="5">
    <location>
        <begin position="283"/>
        <end position="481"/>
    </location>
</feature>
<name>A0AAD8SEN7_LOLMU</name>
<dbReference type="SUPFAM" id="SSF57903">
    <property type="entry name" value="FYVE/PHD zinc finger"/>
    <property type="match status" value="1"/>
</dbReference>
<organism evidence="8 9">
    <name type="scientific">Lolium multiflorum</name>
    <name type="common">Italian ryegrass</name>
    <name type="synonym">Lolium perenne subsp. multiflorum</name>
    <dbReference type="NCBI Taxonomy" id="4521"/>
    <lineage>
        <taxon>Eukaryota</taxon>
        <taxon>Viridiplantae</taxon>
        <taxon>Streptophyta</taxon>
        <taxon>Embryophyta</taxon>
        <taxon>Tracheophyta</taxon>
        <taxon>Spermatophyta</taxon>
        <taxon>Magnoliopsida</taxon>
        <taxon>Liliopsida</taxon>
        <taxon>Poales</taxon>
        <taxon>Poaceae</taxon>
        <taxon>BOP clade</taxon>
        <taxon>Pooideae</taxon>
        <taxon>Poodae</taxon>
        <taxon>Poeae</taxon>
        <taxon>Poeae Chloroplast Group 2 (Poeae type)</taxon>
        <taxon>Loliodinae</taxon>
        <taxon>Loliinae</taxon>
        <taxon>Lolium</taxon>
    </lineage>
</organism>
<feature type="region of interest" description="Disordered" evidence="5">
    <location>
        <begin position="754"/>
        <end position="776"/>
    </location>
</feature>
<feature type="region of interest" description="Disordered" evidence="5">
    <location>
        <begin position="509"/>
        <end position="529"/>
    </location>
</feature>
<feature type="compositionally biased region" description="Acidic residues" evidence="5">
    <location>
        <begin position="12"/>
        <end position="28"/>
    </location>
</feature>
<evidence type="ECO:0000256" key="3">
    <source>
        <dbReference type="ARBA" id="ARBA00022833"/>
    </source>
</evidence>
<reference evidence="8" key="1">
    <citation type="submission" date="2023-07" db="EMBL/GenBank/DDBJ databases">
        <title>A chromosome-level genome assembly of Lolium multiflorum.</title>
        <authorList>
            <person name="Chen Y."/>
            <person name="Copetti D."/>
            <person name="Kolliker R."/>
            <person name="Studer B."/>
        </authorList>
    </citation>
    <scope>NUCLEOTIDE SEQUENCE</scope>
    <source>
        <strain evidence="8">02402/16</strain>
        <tissue evidence="8">Leaf</tissue>
    </source>
</reference>
<dbReference type="Pfam" id="PF00628">
    <property type="entry name" value="PHD"/>
    <property type="match status" value="1"/>
</dbReference>
<feature type="compositionally biased region" description="Acidic residues" evidence="5">
    <location>
        <begin position="293"/>
        <end position="310"/>
    </location>
</feature>
<protein>
    <recommendedName>
        <fullName evidence="10">PHD and RING finger domain-containing protein 1</fullName>
    </recommendedName>
</protein>
<dbReference type="InterPro" id="IPR001841">
    <property type="entry name" value="Znf_RING"/>
</dbReference>
<dbReference type="InterPro" id="IPR017907">
    <property type="entry name" value="Znf_RING_CS"/>
</dbReference>
<dbReference type="EMBL" id="JAUUTY010000004">
    <property type="protein sequence ID" value="KAK1650740.1"/>
    <property type="molecule type" value="Genomic_DNA"/>
</dbReference>
<dbReference type="SMART" id="SM00184">
    <property type="entry name" value="RING"/>
    <property type="match status" value="1"/>
</dbReference>
<dbReference type="SMART" id="SM00249">
    <property type="entry name" value="PHD"/>
    <property type="match status" value="1"/>
</dbReference>
<dbReference type="AlphaFoldDB" id="A0AAD8SEN7"/>
<evidence type="ECO:0000313" key="8">
    <source>
        <dbReference type="EMBL" id="KAK1650740.1"/>
    </source>
</evidence>
<dbReference type="PROSITE" id="PS50016">
    <property type="entry name" value="ZF_PHD_2"/>
    <property type="match status" value="1"/>
</dbReference>
<feature type="compositionally biased region" description="Acidic residues" evidence="5">
    <location>
        <begin position="44"/>
        <end position="53"/>
    </location>
</feature>
<feature type="compositionally biased region" description="Acidic residues" evidence="5">
    <location>
        <begin position="84"/>
        <end position="99"/>
    </location>
</feature>
<evidence type="ECO:0000256" key="5">
    <source>
        <dbReference type="SAM" id="MobiDB-lite"/>
    </source>
</evidence>
<proteinExistence type="predicted"/>
<feature type="compositionally biased region" description="Basic and acidic residues" evidence="5">
    <location>
        <begin position="396"/>
        <end position="405"/>
    </location>
</feature>
<dbReference type="PANTHER" id="PTHR47177">
    <property type="entry name" value="F18C1.6 PROTEIN"/>
    <property type="match status" value="1"/>
</dbReference>
<evidence type="ECO:0000256" key="2">
    <source>
        <dbReference type="ARBA" id="ARBA00022771"/>
    </source>
</evidence>
<evidence type="ECO:0008006" key="10">
    <source>
        <dbReference type="Google" id="ProtNLM"/>
    </source>
</evidence>